<dbReference type="SUPFAM" id="SSF69360">
    <property type="entry name" value="Cell wall binding repeat"/>
    <property type="match status" value="1"/>
</dbReference>
<feature type="signal peptide" evidence="1">
    <location>
        <begin position="1"/>
        <end position="36"/>
    </location>
</feature>
<accession>A0ABT7VPI2</accession>
<dbReference type="Proteomes" id="UP001529423">
    <property type="component" value="Unassembled WGS sequence"/>
</dbReference>
<evidence type="ECO:0000256" key="1">
    <source>
        <dbReference type="SAM" id="SignalP"/>
    </source>
</evidence>
<feature type="chain" id="PRO_5046783740" evidence="1">
    <location>
        <begin position="37"/>
        <end position="1160"/>
    </location>
</feature>
<dbReference type="Gene3D" id="2.70.70.10">
    <property type="entry name" value="Glucose Permease (Domain IIA)"/>
    <property type="match status" value="1"/>
</dbReference>
<proteinExistence type="predicted"/>
<reference evidence="2" key="1">
    <citation type="submission" date="2023-06" db="EMBL/GenBank/DDBJ databases">
        <title>Identification and characterization of horizontal gene transfer across gut microbiota members of farm animals based on homology search.</title>
        <authorList>
            <person name="Schwarzerova J."/>
            <person name="Nykrynova M."/>
            <person name="Jureckova K."/>
            <person name="Cejkova D."/>
            <person name="Rychlik I."/>
        </authorList>
    </citation>
    <scope>NUCLEOTIDE SEQUENCE</scope>
    <source>
        <strain evidence="2">105_WCHN</strain>
    </source>
</reference>
<evidence type="ECO:0000313" key="2">
    <source>
        <dbReference type="EMBL" id="MDM8334651.1"/>
    </source>
</evidence>
<sequence length="1160" mass="126562">MNHNQYFRRARNLAMAGLTLTVCGTVLAFHQAQAHAATTAGDQPTTNEATAVPVVSQQSASTQQLSAVVATRVATAATTANVDTGNYGHLDAVTLSSGQLQLSGWNANGTASNRPYHKIIVLDQSNHELGRADAVTSQRTDVAASYANNPGALNSGWTANFTITGNDWFNQPLRVVSRYSNDSAANNSDADFWYPPVTIDNRNEGNLDGWSFANGHLQASGWNATNASYQDRSHWIIVFDKTQGQELTRVKVGTTARPDVAAAYPLTYNSRNSGWQINYDFGSDARFLTDQLQLVSRYSSDAQDGEGSHVDFWYGPFQAGTQNMANLDTAKIYGNQLHLAGWHATAGELGRANHYIIILNANGHEIARQRVTNRSRPDVGRAYAGTYNADNSGWTADFALTPAMVEGPIRVVSCYSNDGNTNNVDYWFAPVTFNHNYAQLTAVDYNDGQITIKGYHAADAAYGEPNHFLILFDDTTNQQVAAVKTSAATTPAQAQGVVAYNVAKSGFSASLSVPNGLNSGHQYSFVLRYSADAHDNGNNGAHTDCWLTLNRANAAHLDGINFSNGTLVVNGWHANDFSVVAPYHYLILFDNTTNQQVDVKQVTIPVQRPDVAKAYPAIITAATAGFAVDFGQQVLQANHTYSVVSRYSTSSQGNGGNGAYQDSWLGPVILNQTAGYVDSFTQMANGFHVNGWLASDQLLTKRYPYVIALLNGREIGRAPLKQSVRRPDVAAHYGQVYNSGNAGFSVDMPTSVAPATLKDGQISFILRVTDDSAGNGNATDLRMGNYPVNNGQINLSFDRSNNTVNVNGWHAAMAGGSRPYQFLIVLGADGHEFYRRVLNSTNSNQPVSDGAAYIINGRQSGFGMTLPVTAAMNHWGIKVLHRYSSDANGNSDYIDFVSPELGINDGFQHLNGGTVYYDPTTGQRATGWRTVNGNRYYFSDGYENQPMPDDLWVYNDQLKGQMYTGVNYVDGHCYNFGSDGIARAQQQNDGWSWPFPAAGRGSFAPGQSFGYSSYKRTSEYPGNDRRNYYHDGLDFGAYDHPGSEVHAVHGAKVLDVNTCRNSNGETMWWYIIAWDGRYLYVYQEAFQTRAQIAVNPGQIIYPGQVIGWRNTSHLHLGINTSPNYGMDLAHSFQPSWSDPSAATGSGTWLDPQWVISHNGN</sequence>
<comment type="caution">
    <text evidence="2">The sequence shown here is derived from an EMBL/GenBank/DDBJ whole genome shotgun (WGS) entry which is preliminary data.</text>
</comment>
<evidence type="ECO:0000313" key="3">
    <source>
        <dbReference type="Proteomes" id="UP001529423"/>
    </source>
</evidence>
<dbReference type="SUPFAM" id="SSF51261">
    <property type="entry name" value="Duplicated hybrid motif"/>
    <property type="match status" value="1"/>
</dbReference>
<reference evidence="2" key="2">
    <citation type="submission" date="2023-06" db="EMBL/GenBank/DDBJ databases">
        <authorList>
            <person name="Zeman M."/>
            <person name="Kubasova T."/>
            <person name="Jahodarova E."/>
            <person name="Nykrynova M."/>
            <person name="Rychlik I."/>
        </authorList>
    </citation>
    <scope>NUCLEOTIDE SEQUENCE</scope>
    <source>
        <strain evidence="2">105_WCHN</strain>
    </source>
</reference>
<keyword evidence="1" id="KW-0732">Signal</keyword>
<dbReference type="InterPro" id="IPR011055">
    <property type="entry name" value="Dup_hybrid_motif"/>
</dbReference>
<dbReference type="RefSeq" id="WP_289561334.1">
    <property type="nucleotide sequence ID" value="NZ_JAUDEO010000075.1"/>
</dbReference>
<name>A0ABT7VPI2_9LACO</name>
<organism evidence="2 3">
    <name type="scientific">Limosilactobacillus panis</name>
    <dbReference type="NCBI Taxonomy" id="47493"/>
    <lineage>
        <taxon>Bacteria</taxon>
        <taxon>Bacillati</taxon>
        <taxon>Bacillota</taxon>
        <taxon>Bacilli</taxon>
        <taxon>Lactobacillales</taxon>
        <taxon>Lactobacillaceae</taxon>
        <taxon>Limosilactobacillus</taxon>
    </lineage>
</organism>
<gene>
    <name evidence="2" type="ORF">QUW46_08750</name>
</gene>
<dbReference type="Gene3D" id="2.10.270.10">
    <property type="entry name" value="Cholin Binding"/>
    <property type="match status" value="1"/>
</dbReference>
<keyword evidence="3" id="KW-1185">Reference proteome</keyword>
<dbReference type="EMBL" id="JAUDEO010000075">
    <property type="protein sequence ID" value="MDM8334651.1"/>
    <property type="molecule type" value="Genomic_DNA"/>
</dbReference>
<protein>
    <submittedName>
        <fullName evidence="2">Peptidase M23</fullName>
    </submittedName>
</protein>